<dbReference type="STRING" id="320787.CA2015_0526"/>
<gene>
    <name evidence="2" type="ORF">CA2015_0526</name>
</gene>
<dbReference type="Gene3D" id="3.30.1330.40">
    <property type="entry name" value="RutC-like"/>
    <property type="match status" value="1"/>
</dbReference>
<proteinExistence type="inferred from homology"/>
<dbReference type="SUPFAM" id="SSF55298">
    <property type="entry name" value="YjgF-like"/>
    <property type="match status" value="1"/>
</dbReference>
<comment type="similarity">
    <text evidence="1">Belongs to the RutC family.</text>
</comment>
<dbReference type="Pfam" id="PF01042">
    <property type="entry name" value="Ribonuc_L-PSP"/>
    <property type="match status" value="1"/>
</dbReference>
<dbReference type="PANTHER" id="PTHR11803:SF58">
    <property type="entry name" value="PROTEIN HMF1-RELATED"/>
    <property type="match status" value="1"/>
</dbReference>
<keyword evidence="3" id="KW-1185">Reference proteome</keyword>
<protein>
    <submittedName>
        <fullName evidence="2">Endoribonuclease L-PSP</fullName>
    </submittedName>
</protein>
<accession>A0A0H4PB54</accession>
<evidence type="ECO:0000313" key="2">
    <source>
        <dbReference type="EMBL" id="AKP49993.1"/>
    </source>
</evidence>
<organism evidence="2 3">
    <name type="scientific">Cyclobacterium amurskyense</name>
    <dbReference type="NCBI Taxonomy" id="320787"/>
    <lineage>
        <taxon>Bacteria</taxon>
        <taxon>Pseudomonadati</taxon>
        <taxon>Bacteroidota</taxon>
        <taxon>Cytophagia</taxon>
        <taxon>Cytophagales</taxon>
        <taxon>Cyclobacteriaceae</taxon>
        <taxon>Cyclobacterium</taxon>
    </lineage>
</organism>
<sequence length="148" mass="16501">MCCYAITKTKEMKNDNNTFINPKGLFNPSNNGFSHIVKVEEGKSLYFFSGQWASDEKGQLVALDFEEQVRKTVSNIKTAMEAAAVTIDDVVKQTIYIADFTQEKKNILIEVASKEWQTENFPASTIVPVPLLATAKGCLIEIEFIAAK</sequence>
<dbReference type="EMBL" id="CP012040">
    <property type="protein sequence ID" value="AKP49993.1"/>
    <property type="molecule type" value="Genomic_DNA"/>
</dbReference>
<dbReference type="GO" id="GO:0019239">
    <property type="term" value="F:deaminase activity"/>
    <property type="evidence" value="ECO:0007669"/>
    <property type="project" value="TreeGrafter"/>
</dbReference>
<evidence type="ECO:0000313" key="3">
    <source>
        <dbReference type="Proteomes" id="UP000036520"/>
    </source>
</evidence>
<dbReference type="Proteomes" id="UP000036520">
    <property type="component" value="Chromosome"/>
</dbReference>
<dbReference type="AlphaFoldDB" id="A0A0H4PB54"/>
<dbReference type="KEGG" id="camu:CA2015_0526"/>
<dbReference type="CDD" id="cd00448">
    <property type="entry name" value="YjgF_YER057c_UK114_family"/>
    <property type="match status" value="1"/>
</dbReference>
<evidence type="ECO:0000256" key="1">
    <source>
        <dbReference type="ARBA" id="ARBA00010552"/>
    </source>
</evidence>
<dbReference type="InterPro" id="IPR035959">
    <property type="entry name" value="RutC-like_sf"/>
</dbReference>
<dbReference type="InterPro" id="IPR006175">
    <property type="entry name" value="YjgF/YER057c/UK114"/>
</dbReference>
<dbReference type="PANTHER" id="PTHR11803">
    <property type="entry name" value="2-IMINOBUTANOATE/2-IMINOPROPANOATE DEAMINASE RIDA"/>
    <property type="match status" value="1"/>
</dbReference>
<reference evidence="2 3" key="1">
    <citation type="submission" date="2015-07" db="EMBL/GenBank/DDBJ databases">
        <authorList>
            <person name="Kim K.M."/>
        </authorList>
    </citation>
    <scope>NUCLEOTIDE SEQUENCE [LARGE SCALE GENOMIC DNA]</scope>
    <source>
        <strain evidence="2 3">KCTC 12363</strain>
    </source>
</reference>
<dbReference type="GO" id="GO:0005829">
    <property type="term" value="C:cytosol"/>
    <property type="evidence" value="ECO:0007669"/>
    <property type="project" value="TreeGrafter"/>
</dbReference>
<name>A0A0H4PB54_9BACT</name>